<keyword evidence="5 11" id="KW-0479">Metal-binding</keyword>
<evidence type="ECO:0000256" key="7">
    <source>
        <dbReference type="ARBA" id="ARBA00023002"/>
    </source>
</evidence>
<dbReference type="SUPFAM" id="SSF48264">
    <property type="entry name" value="Cytochrome P450"/>
    <property type="match status" value="1"/>
</dbReference>
<evidence type="ECO:0000256" key="3">
    <source>
        <dbReference type="ARBA" id="ARBA00022617"/>
    </source>
</evidence>
<protein>
    <recommendedName>
        <fullName evidence="15">Cytochrome P450</fullName>
    </recommendedName>
</protein>
<evidence type="ECO:0000256" key="6">
    <source>
        <dbReference type="ARBA" id="ARBA00022989"/>
    </source>
</evidence>
<keyword evidence="4 12" id="KW-0812">Transmembrane</keyword>
<dbReference type="InterPro" id="IPR001128">
    <property type="entry name" value="Cyt_P450"/>
</dbReference>
<dbReference type="PRINTS" id="PR00463">
    <property type="entry name" value="EP450I"/>
</dbReference>
<evidence type="ECO:0000256" key="2">
    <source>
        <dbReference type="ARBA" id="ARBA00004370"/>
    </source>
</evidence>
<proteinExistence type="inferred from homology"/>
<evidence type="ECO:0000313" key="14">
    <source>
        <dbReference type="Proteomes" id="UP001174677"/>
    </source>
</evidence>
<organism evidence="13 14">
    <name type="scientific">Hevea brasiliensis</name>
    <name type="common">Para rubber tree</name>
    <name type="synonym">Siphonia brasiliensis</name>
    <dbReference type="NCBI Taxonomy" id="3981"/>
    <lineage>
        <taxon>Eukaryota</taxon>
        <taxon>Viridiplantae</taxon>
        <taxon>Streptophyta</taxon>
        <taxon>Embryophyta</taxon>
        <taxon>Tracheophyta</taxon>
        <taxon>Spermatophyta</taxon>
        <taxon>Magnoliopsida</taxon>
        <taxon>eudicotyledons</taxon>
        <taxon>Gunneridae</taxon>
        <taxon>Pentapetalae</taxon>
        <taxon>rosids</taxon>
        <taxon>fabids</taxon>
        <taxon>Malpighiales</taxon>
        <taxon>Euphorbiaceae</taxon>
        <taxon>Crotonoideae</taxon>
        <taxon>Micrandreae</taxon>
        <taxon>Hevea</taxon>
    </lineage>
</organism>
<evidence type="ECO:0000256" key="8">
    <source>
        <dbReference type="ARBA" id="ARBA00023004"/>
    </source>
</evidence>
<keyword evidence="3 11" id="KW-0349">Heme</keyword>
<keyword evidence="10 12" id="KW-0472">Membrane</keyword>
<evidence type="ECO:0000256" key="9">
    <source>
        <dbReference type="ARBA" id="ARBA00023033"/>
    </source>
</evidence>
<dbReference type="Gene3D" id="1.10.630.10">
    <property type="entry name" value="Cytochrome P450"/>
    <property type="match status" value="1"/>
</dbReference>
<keyword evidence="7 11" id="KW-0560">Oxidoreductase</keyword>
<dbReference type="PROSITE" id="PS00086">
    <property type="entry name" value="CYTOCHROME_P450"/>
    <property type="match status" value="1"/>
</dbReference>
<keyword evidence="6 12" id="KW-1133">Transmembrane helix</keyword>
<reference evidence="13" key="1">
    <citation type="journal article" date="2023" name="Plant Biotechnol. J.">
        <title>Chromosome-level wild Hevea brasiliensis genome provides new tools for genomic-assisted breeding and valuable loci to elevate rubber yield.</title>
        <authorList>
            <person name="Cheng H."/>
            <person name="Song X."/>
            <person name="Hu Y."/>
            <person name="Wu T."/>
            <person name="Yang Q."/>
            <person name="An Z."/>
            <person name="Feng S."/>
            <person name="Deng Z."/>
            <person name="Wu W."/>
            <person name="Zeng X."/>
            <person name="Tu M."/>
            <person name="Wang X."/>
            <person name="Huang H."/>
        </authorList>
    </citation>
    <scope>NUCLEOTIDE SEQUENCE</scope>
    <source>
        <strain evidence="13">MT/VB/25A 57/8</strain>
    </source>
</reference>
<comment type="cofactor">
    <cofactor evidence="1">
        <name>heme</name>
        <dbReference type="ChEBI" id="CHEBI:30413"/>
    </cofactor>
</comment>
<accession>A0ABQ9NA69</accession>
<evidence type="ECO:0000256" key="4">
    <source>
        <dbReference type="ARBA" id="ARBA00022692"/>
    </source>
</evidence>
<dbReference type="CDD" id="cd20653">
    <property type="entry name" value="CYP81"/>
    <property type="match status" value="1"/>
</dbReference>
<evidence type="ECO:0000256" key="12">
    <source>
        <dbReference type="SAM" id="Phobius"/>
    </source>
</evidence>
<feature type="transmembrane region" description="Helical" evidence="12">
    <location>
        <begin position="6"/>
        <end position="23"/>
    </location>
</feature>
<dbReference type="Proteomes" id="UP001174677">
    <property type="component" value="Chromosome 1"/>
</dbReference>
<evidence type="ECO:0000256" key="10">
    <source>
        <dbReference type="ARBA" id="ARBA00023136"/>
    </source>
</evidence>
<dbReference type="PANTHER" id="PTHR47947:SF26">
    <property type="entry name" value="CYTOCHROME P450"/>
    <property type="match status" value="1"/>
</dbReference>
<sequence length="452" mass="51814">MEETMIYTILITLFLVVAVKLMLQTRKQHKNLPPSPPSLPIIGHLHLLKQPIHQSLNNLSQKYGSIMYLRLGLRPALVVSSPSAVEECLTKNDVVFANRPDFYAGMYLSYNNTTLGAARYGDHWRNLRRISTVEILSSTRLNQFRSIRNDEISTLLGRLHRVSSQGFAKVELRSIFFDLTTNVIMRMVAGKRYYGEEVKESCKKQASKFREIMEELFAYTGSAILRDLFPILQWIDYDGIIKKLVRLGEKIDSFLQELIEEHRIDKDRNTMINHLLALQESQPQYYNQRPDSETSSIALEWAISNLLNNPNVLKKAKAEINTHVGEDRLIDESDLPKLNYLQSIISENLRLYPVAPLLAPHLSSDDCTIQGFHVPSDTMLFANIWAIQRDPNLWEDPTSFKPERFENGKAEAFKFLPFGLGRRACPGEGLANRIMGLTLGSLIQCFEWERVD</sequence>
<comment type="subcellular location">
    <subcellularLocation>
        <location evidence="2">Membrane</location>
    </subcellularLocation>
</comment>
<dbReference type="InterPro" id="IPR002401">
    <property type="entry name" value="Cyt_P450_E_grp-I"/>
</dbReference>
<evidence type="ECO:0000256" key="11">
    <source>
        <dbReference type="RuleBase" id="RU000461"/>
    </source>
</evidence>
<comment type="caution">
    <text evidence="13">The sequence shown here is derived from an EMBL/GenBank/DDBJ whole genome shotgun (WGS) entry which is preliminary data.</text>
</comment>
<dbReference type="PANTHER" id="PTHR47947">
    <property type="entry name" value="CYTOCHROME P450 82C3-RELATED"/>
    <property type="match status" value="1"/>
</dbReference>
<dbReference type="InterPro" id="IPR036396">
    <property type="entry name" value="Cyt_P450_sf"/>
</dbReference>
<dbReference type="InterPro" id="IPR050651">
    <property type="entry name" value="Plant_Cytochrome_P450_Monoox"/>
</dbReference>
<evidence type="ECO:0000313" key="13">
    <source>
        <dbReference type="EMBL" id="KAJ9189317.1"/>
    </source>
</evidence>
<keyword evidence="8 11" id="KW-0408">Iron</keyword>
<name>A0ABQ9NA69_HEVBR</name>
<gene>
    <name evidence="13" type="ORF">P3X46_000627</name>
</gene>
<dbReference type="PRINTS" id="PR00385">
    <property type="entry name" value="P450"/>
</dbReference>
<evidence type="ECO:0000256" key="5">
    <source>
        <dbReference type="ARBA" id="ARBA00022723"/>
    </source>
</evidence>
<dbReference type="Pfam" id="PF00067">
    <property type="entry name" value="p450"/>
    <property type="match status" value="2"/>
</dbReference>
<evidence type="ECO:0008006" key="15">
    <source>
        <dbReference type="Google" id="ProtNLM"/>
    </source>
</evidence>
<comment type="similarity">
    <text evidence="11">Belongs to the cytochrome P450 family.</text>
</comment>
<dbReference type="InterPro" id="IPR017972">
    <property type="entry name" value="Cyt_P450_CS"/>
</dbReference>
<keyword evidence="9 11" id="KW-0503">Monooxygenase</keyword>
<evidence type="ECO:0000256" key="1">
    <source>
        <dbReference type="ARBA" id="ARBA00001971"/>
    </source>
</evidence>
<keyword evidence="14" id="KW-1185">Reference proteome</keyword>
<dbReference type="EMBL" id="JARPOI010000001">
    <property type="protein sequence ID" value="KAJ9189317.1"/>
    <property type="molecule type" value="Genomic_DNA"/>
</dbReference>